<dbReference type="GO" id="GO:0005886">
    <property type="term" value="C:plasma membrane"/>
    <property type="evidence" value="ECO:0007669"/>
    <property type="project" value="UniProtKB-SubCell"/>
</dbReference>
<dbReference type="PANTHER" id="PTHR30413">
    <property type="entry name" value="INNER MEMBRANE TRANSPORT PERMEASE"/>
    <property type="match status" value="1"/>
</dbReference>
<feature type="compositionally biased region" description="Polar residues" evidence="4">
    <location>
        <begin position="1"/>
        <end position="10"/>
    </location>
</feature>
<dbReference type="PANTHER" id="PTHR30413:SF8">
    <property type="entry name" value="TRANSPORT PERMEASE PROTEIN"/>
    <property type="match status" value="1"/>
</dbReference>
<sequence length="304" mass="33045">MSSTASNRNATIPHGADSGSRTRELPVRTYSPEPLLGHPLTLVKNIAKDLMAGRELAWRLFVRDLSAQYRQTFFGYIWAFLPPLVASMTFIFLDSQGIVKVDTGGVPYPAFAMMGTLLWQVFVDSITSSPAALGGAKSMLTKINFPREAILMAGLYMVLFNFMIRMVLLSAVMIYWNVTPSATVMFFPVAMAALMTAGFAIGLTLTPISGFYGDVTRAIPMAASFGMLLTPVVYPARTEGIAGWLAVWNPISPLIISARQSLTGHELTHLPAFFLILICALVVSFVGLVGFRIAMPHLIARMGG</sequence>
<keyword evidence="5" id="KW-0472">Membrane</keyword>
<evidence type="ECO:0000313" key="6">
    <source>
        <dbReference type="EMBL" id="MBK1817118.1"/>
    </source>
</evidence>
<comment type="caution">
    <text evidence="6">The sequence shown here is derived from an EMBL/GenBank/DDBJ whole genome shotgun (WGS) entry which is preliminary data.</text>
</comment>
<feature type="region of interest" description="Disordered" evidence="4">
    <location>
        <begin position="1"/>
        <end position="24"/>
    </location>
</feature>
<feature type="transmembrane region" description="Helical" evidence="5">
    <location>
        <begin position="149"/>
        <end position="176"/>
    </location>
</feature>
<protein>
    <submittedName>
        <fullName evidence="6">ABC transporter permease</fullName>
    </submittedName>
</protein>
<dbReference type="Proteomes" id="UP000600139">
    <property type="component" value="Unassembled WGS sequence"/>
</dbReference>
<comment type="similarity">
    <text evidence="2">Belongs to the ABC-2 integral membrane protein family.</text>
</comment>
<name>A0A934VBC5_9BACT</name>
<dbReference type="EMBL" id="JAENIK010000012">
    <property type="protein sequence ID" value="MBK1817118.1"/>
    <property type="molecule type" value="Genomic_DNA"/>
</dbReference>
<evidence type="ECO:0000313" key="7">
    <source>
        <dbReference type="Proteomes" id="UP000600139"/>
    </source>
</evidence>
<evidence type="ECO:0000256" key="5">
    <source>
        <dbReference type="SAM" id="Phobius"/>
    </source>
</evidence>
<dbReference type="AlphaFoldDB" id="A0A934VBC5"/>
<feature type="transmembrane region" description="Helical" evidence="5">
    <location>
        <begin position="105"/>
        <end position="128"/>
    </location>
</feature>
<dbReference type="GO" id="GO:0015920">
    <property type="term" value="P:lipopolysaccharide transport"/>
    <property type="evidence" value="ECO:0007669"/>
    <property type="project" value="TreeGrafter"/>
</dbReference>
<feature type="transmembrane region" description="Helical" evidence="5">
    <location>
        <begin position="218"/>
        <end position="236"/>
    </location>
</feature>
<feature type="transmembrane region" description="Helical" evidence="5">
    <location>
        <begin position="73"/>
        <end position="93"/>
    </location>
</feature>
<accession>A0A934VBC5</accession>
<dbReference type="RefSeq" id="WP_200352072.1">
    <property type="nucleotide sequence ID" value="NZ_BAABHZ010000001.1"/>
</dbReference>
<evidence type="ECO:0000256" key="2">
    <source>
        <dbReference type="ARBA" id="ARBA00007783"/>
    </source>
</evidence>
<keyword evidence="5" id="KW-1133">Transmembrane helix</keyword>
<proteinExistence type="inferred from homology"/>
<reference evidence="6" key="1">
    <citation type="submission" date="2021-01" db="EMBL/GenBank/DDBJ databases">
        <title>Modified the classification status of verrucomicrobia.</title>
        <authorList>
            <person name="Feng X."/>
        </authorList>
    </citation>
    <scope>NUCLEOTIDE SEQUENCE</scope>
    <source>
        <strain evidence="6">JCM 18052</strain>
    </source>
</reference>
<keyword evidence="3" id="KW-0813">Transport</keyword>
<evidence type="ECO:0000256" key="4">
    <source>
        <dbReference type="SAM" id="MobiDB-lite"/>
    </source>
</evidence>
<feature type="transmembrane region" description="Helical" evidence="5">
    <location>
        <begin position="272"/>
        <end position="294"/>
    </location>
</feature>
<feature type="transmembrane region" description="Helical" evidence="5">
    <location>
        <begin position="182"/>
        <end position="206"/>
    </location>
</feature>
<comment type="subcellular location">
    <subcellularLocation>
        <location evidence="1">Cell inner membrane</location>
        <topology evidence="1">Multi-pass membrane protein</topology>
    </subcellularLocation>
</comment>
<evidence type="ECO:0000256" key="1">
    <source>
        <dbReference type="ARBA" id="ARBA00004429"/>
    </source>
</evidence>
<keyword evidence="5" id="KW-0812">Transmembrane</keyword>
<evidence type="ECO:0000256" key="3">
    <source>
        <dbReference type="ARBA" id="ARBA00022448"/>
    </source>
</evidence>
<organism evidence="6 7">
    <name type="scientific">Luteolibacter yonseiensis</name>
    <dbReference type="NCBI Taxonomy" id="1144680"/>
    <lineage>
        <taxon>Bacteria</taxon>
        <taxon>Pseudomonadati</taxon>
        <taxon>Verrucomicrobiota</taxon>
        <taxon>Verrucomicrobiia</taxon>
        <taxon>Verrucomicrobiales</taxon>
        <taxon>Verrucomicrobiaceae</taxon>
        <taxon>Luteolibacter</taxon>
    </lineage>
</organism>
<gene>
    <name evidence="6" type="ORF">JIN84_15975</name>
</gene>
<keyword evidence="7" id="KW-1185">Reference proteome</keyword>